<proteinExistence type="predicted"/>
<feature type="non-terminal residue" evidence="2">
    <location>
        <position position="1"/>
    </location>
</feature>
<dbReference type="AlphaFoldDB" id="X1TU25"/>
<sequence length="238" mass="26604">DLTAPERQLMAEISISYGLDPLMNELMIYQGNPYPTINARYRKAQETGKFDGIDTRPASKEERTQRNAKEGDYLYRCEVWVKGASHPFVGWGRVRAAETKGSEHLPIVKDPDRQAEKRAEAMGLRKGFSMPVPFKSWEEFEEEKAERVIKDEVIDVDPLTGEVIEPKGEKPKAEKKAPPKKAAPPKAEVKQPEAKAPAEVKEPEAKAEAEAKEEPPPDDSKPPQTAADLFERLAQAKG</sequence>
<evidence type="ECO:0000313" key="2">
    <source>
        <dbReference type="EMBL" id="GAJ08853.1"/>
    </source>
</evidence>
<comment type="caution">
    <text evidence="2">The sequence shown here is derived from an EMBL/GenBank/DDBJ whole genome shotgun (WGS) entry which is preliminary data.</text>
</comment>
<dbReference type="EMBL" id="BARW01033354">
    <property type="protein sequence ID" value="GAJ08853.1"/>
    <property type="molecule type" value="Genomic_DNA"/>
</dbReference>
<protein>
    <submittedName>
        <fullName evidence="2">Uncharacterized protein</fullName>
    </submittedName>
</protein>
<evidence type="ECO:0000256" key="1">
    <source>
        <dbReference type="SAM" id="MobiDB-lite"/>
    </source>
</evidence>
<name>X1TU25_9ZZZZ</name>
<reference evidence="2" key="1">
    <citation type="journal article" date="2014" name="Front. Microbiol.">
        <title>High frequency of phylogenetically diverse reductive dehalogenase-homologous genes in deep subseafloor sedimentary metagenomes.</title>
        <authorList>
            <person name="Kawai M."/>
            <person name="Futagami T."/>
            <person name="Toyoda A."/>
            <person name="Takaki Y."/>
            <person name="Nishi S."/>
            <person name="Hori S."/>
            <person name="Arai W."/>
            <person name="Tsubouchi T."/>
            <person name="Morono Y."/>
            <person name="Uchiyama I."/>
            <person name="Ito T."/>
            <person name="Fujiyama A."/>
            <person name="Inagaki F."/>
            <person name="Takami H."/>
        </authorList>
    </citation>
    <scope>NUCLEOTIDE SEQUENCE</scope>
    <source>
        <strain evidence="2">Expedition CK06-06</strain>
    </source>
</reference>
<organism evidence="2">
    <name type="scientific">marine sediment metagenome</name>
    <dbReference type="NCBI Taxonomy" id="412755"/>
    <lineage>
        <taxon>unclassified sequences</taxon>
        <taxon>metagenomes</taxon>
        <taxon>ecological metagenomes</taxon>
    </lineage>
</organism>
<gene>
    <name evidence="2" type="ORF">S12H4_52549</name>
</gene>
<feature type="compositionally biased region" description="Basic and acidic residues" evidence="1">
    <location>
        <begin position="187"/>
        <end position="221"/>
    </location>
</feature>
<feature type="non-terminal residue" evidence="2">
    <location>
        <position position="238"/>
    </location>
</feature>
<feature type="compositionally biased region" description="Basic and acidic residues" evidence="1">
    <location>
        <begin position="164"/>
        <end position="177"/>
    </location>
</feature>
<feature type="region of interest" description="Disordered" evidence="1">
    <location>
        <begin position="160"/>
        <end position="238"/>
    </location>
</feature>
<accession>X1TU25</accession>